<name>A0ABU4GBD7_9BACL</name>
<feature type="transmembrane region" description="Helical" evidence="6">
    <location>
        <begin position="175"/>
        <end position="193"/>
    </location>
</feature>
<dbReference type="Proteomes" id="UP001282284">
    <property type="component" value="Unassembled WGS sequence"/>
</dbReference>
<comment type="subcellular location">
    <subcellularLocation>
        <location evidence="1">Cell membrane</location>
        <topology evidence="1">Multi-pass membrane protein</topology>
    </subcellularLocation>
</comment>
<evidence type="ECO:0000256" key="2">
    <source>
        <dbReference type="ARBA" id="ARBA00022475"/>
    </source>
</evidence>
<proteinExistence type="predicted"/>
<dbReference type="RefSeq" id="WP_317945215.1">
    <property type="nucleotide sequence ID" value="NZ_JAUBDI010000015.1"/>
</dbReference>
<feature type="transmembrane region" description="Helical" evidence="6">
    <location>
        <begin position="137"/>
        <end position="163"/>
    </location>
</feature>
<feature type="transmembrane region" description="Helical" evidence="6">
    <location>
        <begin position="39"/>
        <end position="61"/>
    </location>
</feature>
<feature type="transmembrane region" description="Helical" evidence="6">
    <location>
        <begin position="67"/>
        <end position="85"/>
    </location>
</feature>
<dbReference type="InterPro" id="IPR001123">
    <property type="entry name" value="LeuE-type"/>
</dbReference>
<keyword evidence="5 6" id="KW-0472">Membrane</keyword>
<protein>
    <submittedName>
        <fullName evidence="7">LysE family transporter</fullName>
    </submittedName>
</protein>
<keyword evidence="2" id="KW-1003">Cell membrane</keyword>
<comment type="caution">
    <text evidence="7">The sequence shown here is derived from an EMBL/GenBank/DDBJ whole genome shotgun (WGS) entry which is preliminary data.</text>
</comment>
<evidence type="ECO:0000256" key="5">
    <source>
        <dbReference type="ARBA" id="ARBA00023136"/>
    </source>
</evidence>
<evidence type="ECO:0000256" key="1">
    <source>
        <dbReference type="ARBA" id="ARBA00004651"/>
    </source>
</evidence>
<gene>
    <name evidence="7" type="ORF">QT711_13900</name>
</gene>
<reference evidence="7 8" key="1">
    <citation type="submission" date="2023-06" db="EMBL/GenBank/DDBJ databases">
        <title>Sporosarcina sp. nov., isolated from Korean traditional fermented seafood 'Jeotgal'.</title>
        <authorList>
            <person name="Yang A.I."/>
            <person name="Shin N.-R."/>
        </authorList>
    </citation>
    <scope>NUCLEOTIDE SEQUENCE [LARGE SCALE GENOMIC DNA]</scope>
    <source>
        <strain evidence="7 8">KCTC13119</strain>
    </source>
</reference>
<evidence type="ECO:0000256" key="4">
    <source>
        <dbReference type="ARBA" id="ARBA00022989"/>
    </source>
</evidence>
<sequence>MSYLSFLLFVFVASFTPGPNNIMAMAFANQYGLKKTTTFSFGVGFGFFIITLTCISFNLFLTNLLPAIQLPLTILGVGYMLYLAYKILTSKDGESKTSKNDRNLFLIGMFLQFVNPKGILYGLTVVSTFILPNYTSLFSYITASLFLGMVGVASTFCWSLFGSILENYIRRYRKAFNILMAVLLVYSALSIIWS</sequence>
<dbReference type="EMBL" id="JAUBDI010000015">
    <property type="protein sequence ID" value="MDW0114286.1"/>
    <property type="molecule type" value="Genomic_DNA"/>
</dbReference>
<evidence type="ECO:0000256" key="6">
    <source>
        <dbReference type="SAM" id="Phobius"/>
    </source>
</evidence>
<accession>A0ABU4GBD7</accession>
<organism evidence="7 8">
    <name type="scientific">Sporosarcina saromensis</name>
    <dbReference type="NCBI Taxonomy" id="359365"/>
    <lineage>
        <taxon>Bacteria</taxon>
        <taxon>Bacillati</taxon>
        <taxon>Bacillota</taxon>
        <taxon>Bacilli</taxon>
        <taxon>Bacillales</taxon>
        <taxon>Caryophanaceae</taxon>
        <taxon>Sporosarcina</taxon>
    </lineage>
</organism>
<keyword evidence="3 6" id="KW-0812">Transmembrane</keyword>
<keyword evidence="8" id="KW-1185">Reference proteome</keyword>
<feature type="transmembrane region" description="Helical" evidence="6">
    <location>
        <begin position="6"/>
        <end position="27"/>
    </location>
</feature>
<evidence type="ECO:0000313" key="7">
    <source>
        <dbReference type="EMBL" id="MDW0114286.1"/>
    </source>
</evidence>
<keyword evidence="4 6" id="KW-1133">Transmembrane helix</keyword>
<evidence type="ECO:0000256" key="3">
    <source>
        <dbReference type="ARBA" id="ARBA00022692"/>
    </source>
</evidence>
<evidence type="ECO:0000313" key="8">
    <source>
        <dbReference type="Proteomes" id="UP001282284"/>
    </source>
</evidence>
<dbReference type="Pfam" id="PF01810">
    <property type="entry name" value="LysE"/>
    <property type="match status" value="1"/>
</dbReference>
<dbReference type="PANTHER" id="PTHR30086:SF20">
    <property type="entry name" value="ARGININE EXPORTER PROTEIN ARGO-RELATED"/>
    <property type="match status" value="1"/>
</dbReference>
<dbReference type="PANTHER" id="PTHR30086">
    <property type="entry name" value="ARGININE EXPORTER PROTEIN ARGO"/>
    <property type="match status" value="1"/>
</dbReference>
<feature type="transmembrane region" description="Helical" evidence="6">
    <location>
        <begin position="105"/>
        <end position="131"/>
    </location>
</feature>